<dbReference type="InParanoid" id="L8YBD7"/>
<feature type="transmembrane region" description="Helical" evidence="11">
    <location>
        <begin position="36"/>
        <end position="59"/>
    </location>
</feature>
<keyword evidence="4 11" id="KW-0552">Olfaction</keyword>
<keyword evidence="8 10" id="KW-0675">Receptor</keyword>
<feature type="transmembrane region" description="Helical" evidence="11">
    <location>
        <begin position="253"/>
        <end position="276"/>
    </location>
</feature>
<evidence type="ECO:0000256" key="4">
    <source>
        <dbReference type="ARBA" id="ARBA00022725"/>
    </source>
</evidence>
<dbReference type="PROSITE" id="PS00237">
    <property type="entry name" value="G_PROTEIN_RECEP_F1_1"/>
    <property type="match status" value="1"/>
</dbReference>
<organism evidence="13 14">
    <name type="scientific">Tupaia chinensis</name>
    <name type="common">Chinese tree shrew</name>
    <name type="synonym">Tupaia belangeri chinensis</name>
    <dbReference type="NCBI Taxonomy" id="246437"/>
    <lineage>
        <taxon>Eukaryota</taxon>
        <taxon>Metazoa</taxon>
        <taxon>Chordata</taxon>
        <taxon>Craniata</taxon>
        <taxon>Vertebrata</taxon>
        <taxon>Euteleostomi</taxon>
        <taxon>Mammalia</taxon>
        <taxon>Eutheria</taxon>
        <taxon>Euarchontoglires</taxon>
        <taxon>Scandentia</taxon>
        <taxon>Tupaiidae</taxon>
        <taxon>Tupaia</taxon>
    </lineage>
</organism>
<dbReference type="PANTHER" id="PTHR26450">
    <property type="entry name" value="OLFACTORY RECEPTOR 56B1-RELATED"/>
    <property type="match status" value="1"/>
</dbReference>
<dbReference type="AlphaFoldDB" id="L8YBD7"/>
<evidence type="ECO:0000313" key="13">
    <source>
        <dbReference type="EMBL" id="ELV13552.1"/>
    </source>
</evidence>
<evidence type="ECO:0000256" key="6">
    <source>
        <dbReference type="ARBA" id="ARBA00023040"/>
    </source>
</evidence>
<dbReference type="STRING" id="246437.L8YBD7"/>
<keyword evidence="7 11" id="KW-0472">Membrane</keyword>
<comment type="subcellular location">
    <subcellularLocation>
        <location evidence="11">Cell membrane</location>
        <topology evidence="11">Multi-pass membrane protein</topology>
    </subcellularLocation>
    <subcellularLocation>
        <location evidence="1">Membrane</location>
        <topology evidence="1">Multi-pass membrane protein</topology>
    </subcellularLocation>
</comment>
<feature type="transmembrane region" description="Helical" evidence="11">
    <location>
        <begin position="71"/>
        <end position="89"/>
    </location>
</feature>
<keyword evidence="3 10" id="KW-0812">Transmembrane</keyword>
<evidence type="ECO:0000256" key="2">
    <source>
        <dbReference type="ARBA" id="ARBA00022606"/>
    </source>
</evidence>
<keyword evidence="14" id="KW-1185">Reference proteome</keyword>
<dbReference type="GO" id="GO:0005886">
    <property type="term" value="C:plasma membrane"/>
    <property type="evidence" value="ECO:0007669"/>
    <property type="project" value="UniProtKB-SubCell"/>
</dbReference>
<dbReference type="Proteomes" id="UP000011518">
    <property type="component" value="Unassembled WGS sequence"/>
</dbReference>
<evidence type="ECO:0000256" key="9">
    <source>
        <dbReference type="ARBA" id="ARBA00023224"/>
    </source>
</evidence>
<dbReference type="GO" id="GO:0004930">
    <property type="term" value="F:G protein-coupled receptor activity"/>
    <property type="evidence" value="ECO:0007669"/>
    <property type="project" value="UniProtKB-KW"/>
</dbReference>
<reference evidence="14" key="1">
    <citation type="submission" date="2012-07" db="EMBL/GenBank/DDBJ databases">
        <title>Genome of the Chinese tree shrew, a rising model animal genetically related to primates.</title>
        <authorList>
            <person name="Zhang G."/>
            <person name="Fan Y."/>
            <person name="Yao Y."/>
            <person name="Huang Z."/>
        </authorList>
    </citation>
    <scope>NUCLEOTIDE SEQUENCE [LARGE SCALE GENOMIC DNA]</scope>
</reference>
<dbReference type="PRINTS" id="PR00245">
    <property type="entry name" value="OLFACTORYR"/>
</dbReference>
<feature type="domain" description="G-protein coupled receptors family 1 profile" evidence="12">
    <location>
        <begin position="52"/>
        <end position="303"/>
    </location>
</feature>
<reference evidence="14" key="2">
    <citation type="journal article" date="2013" name="Nat. Commun.">
        <title>Genome of the Chinese tree shrew.</title>
        <authorList>
            <person name="Fan Y."/>
            <person name="Huang Z.Y."/>
            <person name="Cao C.C."/>
            <person name="Chen C.S."/>
            <person name="Chen Y.X."/>
            <person name="Fan D.D."/>
            <person name="He J."/>
            <person name="Hou H.L."/>
            <person name="Hu L."/>
            <person name="Hu X.T."/>
            <person name="Jiang X.T."/>
            <person name="Lai R."/>
            <person name="Lang Y.S."/>
            <person name="Liang B."/>
            <person name="Liao S.G."/>
            <person name="Mu D."/>
            <person name="Ma Y.Y."/>
            <person name="Niu Y.Y."/>
            <person name="Sun X.Q."/>
            <person name="Xia J.Q."/>
            <person name="Xiao J."/>
            <person name="Xiong Z.Q."/>
            <person name="Xu L."/>
            <person name="Yang L."/>
            <person name="Zhang Y."/>
            <person name="Zhao W."/>
            <person name="Zhao X.D."/>
            <person name="Zheng Y.T."/>
            <person name="Zhou J.M."/>
            <person name="Zhu Y.B."/>
            <person name="Zhang G.J."/>
            <person name="Wang J."/>
            <person name="Yao Y.G."/>
        </authorList>
    </citation>
    <scope>NUCLEOTIDE SEQUENCE [LARGE SCALE GENOMIC DNA]</scope>
</reference>
<evidence type="ECO:0000256" key="1">
    <source>
        <dbReference type="ARBA" id="ARBA00004141"/>
    </source>
</evidence>
<feature type="transmembrane region" description="Helical" evidence="11">
    <location>
        <begin position="208"/>
        <end position="232"/>
    </location>
</feature>
<dbReference type="PROSITE" id="PS50262">
    <property type="entry name" value="G_PROTEIN_RECEP_F1_2"/>
    <property type="match status" value="1"/>
</dbReference>
<dbReference type="eggNOG" id="ENOG502SMGT">
    <property type="taxonomic scope" value="Eukaryota"/>
</dbReference>
<dbReference type="FunCoup" id="L8YBD7">
    <property type="interactions" value="430"/>
</dbReference>
<dbReference type="InterPro" id="IPR000725">
    <property type="entry name" value="Olfact_rcpt"/>
</dbReference>
<dbReference type="CDD" id="cd15222">
    <property type="entry name" value="7tmA_OR51-like"/>
    <property type="match status" value="1"/>
</dbReference>
<accession>L8YBD7</accession>
<keyword evidence="6 10" id="KW-0297">G-protein coupled receptor</keyword>
<feature type="transmembrane region" description="Helical" evidence="11">
    <location>
        <begin position="282"/>
        <end position="302"/>
    </location>
</feature>
<keyword evidence="2 11" id="KW-0716">Sensory transduction</keyword>
<dbReference type="Pfam" id="PF13853">
    <property type="entry name" value="7tm_4"/>
    <property type="match status" value="1"/>
</dbReference>
<evidence type="ECO:0000256" key="8">
    <source>
        <dbReference type="ARBA" id="ARBA00023170"/>
    </source>
</evidence>
<dbReference type="InterPro" id="IPR050402">
    <property type="entry name" value="OR51/52/56-like"/>
</dbReference>
<dbReference type="GO" id="GO:0071396">
    <property type="term" value="P:cellular response to lipid"/>
    <property type="evidence" value="ECO:0007669"/>
    <property type="project" value="UniProtKB-ARBA"/>
</dbReference>
<dbReference type="GO" id="GO:0004984">
    <property type="term" value="F:olfactory receptor activity"/>
    <property type="evidence" value="ECO:0007669"/>
    <property type="project" value="InterPro"/>
</dbReference>
<feature type="transmembrane region" description="Helical" evidence="11">
    <location>
        <begin position="109"/>
        <end position="131"/>
    </location>
</feature>
<evidence type="ECO:0000256" key="5">
    <source>
        <dbReference type="ARBA" id="ARBA00022989"/>
    </source>
</evidence>
<keyword evidence="11" id="KW-1003">Cell membrane</keyword>
<dbReference type="FunFam" id="1.20.1070.10:FF:000002">
    <property type="entry name" value="Olfactory receptor"/>
    <property type="match status" value="1"/>
</dbReference>
<dbReference type="InterPro" id="IPR017452">
    <property type="entry name" value="GPCR_Rhodpsn_7TM"/>
</dbReference>
<proteinExistence type="inferred from homology"/>
<evidence type="ECO:0000256" key="10">
    <source>
        <dbReference type="RuleBase" id="RU000688"/>
    </source>
</evidence>
<evidence type="ECO:0000313" key="14">
    <source>
        <dbReference type="Proteomes" id="UP000011518"/>
    </source>
</evidence>
<sequence>MNLEIHSSAMSEMTNVTKDSFYFILTGVPGYEASHIWISIPFCCLYTISILGNTTILTAIRTEPALHQPMYLFLSMLAFTDLGLTLTTLPTVMQLFCFNMPEISFEACFAQFFFLHAFSFMESSVLLAMSFDRYVAICRPLHYASILTNKVIGRIGLAIICRCVLAVLPSLFLLKRLPFCRSHHLSHSYCLHQDMIRLVCADIRVNSWYGFVLVLLIIVMDPLLIVLSYALILKNILGTATWTERLRALNNCLSHILAVLVLYVPMIGVSMTHRFAKHASPLVHVIMANIYLLAPPVMNPIIYSAKTKQIRQGLTRFLSRTKMR</sequence>
<name>L8YBD7_TUPCH</name>
<protein>
    <recommendedName>
        <fullName evidence="11">Olfactory receptor</fullName>
    </recommendedName>
</protein>
<dbReference type="PRINTS" id="PR00237">
    <property type="entry name" value="GPCRRHODOPSN"/>
</dbReference>
<gene>
    <name evidence="13" type="ORF">TREES_T100018060</name>
</gene>
<dbReference type="InterPro" id="IPR000276">
    <property type="entry name" value="GPCR_Rhodpsn"/>
</dbReference>
<dbReference type="SUPFAM" id="SSF81321">
    <property type="entry name" value="Family A G protein-coupled receptor-like"/>
    <property type="match status" value="1"/>
</dbReference>
<evidence type="ECO:0000256" key="7">
    <source>
        <dbReference type="ARBA" id="ARBA00023136"/>
    </source>
</evidence>
<keyword evidence="5 11" id="KW-1133">Transmembrane helix</keyword>
<dbReference type="PANTHER" id="PTHR26450:SF84">
    <property type="entry name" value="OLFACTORY RECEPTOR 51Q1"/>
    <property type="match status" value="1"/>
</dbReference>
<keyword evidence="9 10" id="KW-0807">Transducer</keyword>
<feature type="transmembrane region" description="Helical" evidence="11">
    <location>
        <begin position="151"/>
        <end position="174"/>
    </location>
</feature>
<comment type="similarity">
    <text evidence="10">Belongs to the G-protein coupled receptor 1 family.</text>
</comment>
<evidence type="ECO:0000259" key="12">
    <source>
        <dbReference type="PROSITE" id="PS50262"/>
    </source>
</evidence>
<dbReference type="Gene3D" id="1.20.1070.10">
    <property type="entry name" value="Rhodopsin 7-helix transmembrane proteins"/>
    <property type="match status" value="1"/>
</dbReference>
<dbReference type="EMBL" id="KB361002">
    <property type="protein sequence ID" value="ELV13552.1"/>
    <property type="molecule type" value="Genomic_DNA"/>
</dbReference>
<evidence type="ECO:0000256" key="3">
    <source>
        <dbReference type="ARBA" id="ARBA00022692"/>
    </source>
</evidence>
<evidence type="ECO:0000256" key="11">
    <source>
        <dbReference type="RuleBase" id="RU363047"/>
    </source>
</evidence>